<proteinExistence type="inferred from homology"/>
<evidence type="ECO:0000256" key="1">
    <source>
        <dbReference type="ARBA" id="ARBA00022605"/>
    </source>
</evidence>
<feature type="binding site" evidence="6">
    <location>
        <position position="107"/>
    </location>
    <ligand>
        <name>Zn(2+)</name>
        <dbReference type="ChEBI" id="CHEBI:29105"/>
    </ligand>
</feature>
<organism evidence="8 9">
    <name type="scientific">Paenibacillus shirakamiensis</name>
    <dbReference type="NCBI Taxonomy" id="1265935"/>
    <lineage>
        <taxon>Bacteria</taxon>
        <taxon>Bacillati</taxon>
        <taxon>Bacillota</taxon>
        <taxon>Bacilli</taxon>
        <taxon>Bacillales</taxon>
        <taxon>Paenibacillaceae</taxon>
        <taxon>Paenibacillus</taxon>
    </lineage>
</organism>
<keyword evidence="4 6" id="KW-0486">Methionine biosynthesis</keyword>
<dbReference type="Proteomes" id="UP001519288">
    <property type="component" value="Unassembled WGS sequence"/>
</dbReference>
<evidence type="ECO:0000313" key="8">
    <source>
        <dbReference type="EMBL" id="MBP1999593.1"/>
    </source>
</evidence>
<feature type="domain" description="Class II aldolase/adducin N-terminal" evidence="7">
    <location>
        <begin position="16"/>
        <end position="207"/>
    </location>
</feature>
<evidence type="ECO:0000256" key="6">
    <source>
        <dbReference type="HAMAP-Rule" id="MF_01677"/>
    </source>
</evidence>
<dbReference type="GO" id="GO:0046570">
    <property type="term" value="F:methylthioribulose 1-phosphate dehydratase activity"/>
    <property type="evidence" value="ECO:0007669"/>
    <property type="project" value="UniProtKB-EC"/>
</dbReference>
<evidence type="ECO:0000256" key="2">
    <source>
        <dbReference type="ARBA" id="ARBA00022723"/>
    </source>
</evidence>
<dbReference type="Pfam" id="PF00596">
    <property type="entry name" value="Aldolase_II"/>
    <property type="match status" value="1"/>
</dbReference>
<protein>
    <recommendedName>
        <fullName evidence="6">Methylthioribulose-1-phosphate dehydratase</fullName>
        <shortName evidence="6">MTRu-1-P dehydratase</shortName>
        <ecNumber evidence="6">4.2.1.109</ecNumber>
    </recommendedName>
</protein>
<dbReference type="NCBIfam" id="TIGR03328">
    <property type="entry name" value="salvage_mtnB"/>
    <property type="match status" value="1"/>
</dbReference>
<dbReference type="PANTHER" id="PTHR10640:SF7">
    <property type="entry name" value="METHYLTHIORIBULOSE-1-PHOSPHATE DEHYDRATASE"/>
    <property type="match status" value="1"/>
</dbReference>
<dbReference type="RefSeq" id="WP_209859020.1">
    <property type="nucleotide sequence ID" value="NZ_JAGGLD010000001.1"/>
</dbReference>
<comment type="function">
    <text evidence="6">Catalyzes the dehydration of methylthioribulose-1-phosphate (MTRu-1-P) into 2,3-diketo-5-methylthiopentyl-1-phosphate (DK-MTP-1-P).</text>
</comment>
<dbReference type="InterPro" id="IPR036409">
    <property type="entry name" value="Aldolase_II/adducin_N_sf"/>
</dbReference>
<name>A0ABS4JCZ3_9BACL</name>
<gene>
    <name evidence="6" type="primary">mtnB</name>
    <name evidence="8" type="ORF">J2Z69_000612</name>
</gene>
<keyword evidence="1 6" id="KW-0028">Amino-acid biosynthesis</keyword>
<evidence type="ECO:0000256" key="5">
    <source>
        <dbReference type="ARBA" id="ARBA00023239"/>
    </source>
</evidence>
<dbReference type="SMART" id="SM01007">
    <property type="entry name" value="Aldolase_II"/>
    <property type="match status" value="1"/>
</dbReference>
<comment type="cofactor">
    <cofactor evidence="6">
        <name>Zn(2+)</name>
        <dbReference type="ChEBI" id="CHEBI:29105"/>
    </cofactor>
    <text evidence="6">Binds 1 zinc ion per subunit.</text>
</comment>
<evidence type="ECO:0000256" key="3">
    <source>
        <dbReference type="ARBA" id="ARBA00022833"/>
    </source>
</evidence>
<dbReference type="EMBL" id="JAGGLD010000001">
    <property type="protein sequence ID" value="MBP1999593.1"/>
    <property type="molecule type" value="Genomic_DNA"/>
</dbReference>
<keyword evidence="9" id="KW-1185">Reference proteome</keyword>
<keyword evidence="2 6" id="KW-0479">Metal-binding</keyword>
<reference evidence="8 9" key="1">
    <citation type="submission" date="2021-03" db="EMBL/GenBank/DDBJ databases">
        <title>Genomic Encyclopedia of Type Strains, Phase IV (KMG-IV): sequencing the most valuable type-strain genomes for metagenomic binning, comparative biology and taxonomic classification.</title>
        <authorList>
            <person name="Goeker M."/>
        </authorList>
    </citation>
    <scope>NUCLEOTIDE SEQUENCE [LARGE SCALE GENOMIC DNA]</scope>
    <source>
        <strain evidence="8 9">DSM 26806</strain>
    </source>
</reference>
<dbReference type="SUPFAM" id="SSF53639">
    <property type="entry name" value="AraD/HMP-PK domain-like"/>
    <property type="match status" value="1"/>
</dbReference>
<comment type="caution">
    <text evidence="8">The sequence shown here is derived from an EMBL/GenBank/DDBJ whole genome shotgun (WGS) entry which is preliminary data.</text>
</comment>
<keyword evidence="5 6" id="KW-0456">Lyase</keyword>
<feature type="binding site" evidence="6">
    <location>
        <position position="109"/>
    </location>
    <ligand>
        <name>Zn(2+)</name>
        <dbReference type="ChEBI" id="CHEBI:29105"/>
    </ligand>
</feature>
<keyword evidence="3 6" id="KW-0862">Zinc</keyword>
<evidence type="ECO:0000256" key="4">
    <source>
        <dbReference type="ARBA" id="ARBA00023167"/>
    </source>
</evidence>
<dbReference type="PANTHER" id="PTHR10640">
    <property type="entry name" value="METHYLTHIORIBULOSE-1-PHOSPHATE DEHYDRATASE"/>
    <property type="match status" value="1"/>
</dbReference>
<dbReference type="InterPro" id="IPR001303">
    <property type="entry name" value="Aldolase_II/adducin_N"/>
</dbReference>
<dbReference type="InterPro" id="IPR017714">
    <property type="entry name" value="MethylthioRu-1-P_deHdtase_MtnB"/>
</dbReference>
<comment type="catalytic activity">
    <reaction evidence="6">
        <text>5-(methylsulfanyl)-D-ribulose 1-phosphate = 5-methylsulfanyl-2,3-dioxopentyl phosphate + H2O</text>
        <dbReference type="Rhea" id="RHEA:15549"/>
        <dbReference type="ChEBI" id="CHEBI:15377"/>
        <dbReference type="ChEBI" id="CHEBI:58548"/>
        <dbReference type="ChEBI" id="CHEBI:58828"/>
        <dbReference type="EC" id="4.2.1.109"/>
    </reaction>
</comment>
<dbReference type="EC" id="4.2.1.109" evidence="6"/>
<dbReference type="Gene3D" id="3.40.225.10">
    <property type="entry name" value="Class II aldolase/adducin N-terminal domain"/>
    <property type="match status" value="1"/>
</dbReference>
<comment type="pathway">
    <text evidence="6">Amino-acid biosynthesis; L-methionine biosynthesis via salvage pathway; L-methionine from S-methyl-5-thio-alpha-D-ribose 1-phosphate: step 2/6.</text>
</comment>
<evidence type="ECO:0000259" key="7">
    <source>
        <dbReference type="SMART" id="SM01007"/>
    </source>
</evidence>
<evidence type="ECO:0000313" key="9">
    <source>
        <dbReference type="Proteomes" id="UP001519288"/>
    </source>
</evidence>
<dbReference type="HAMAP" id="MF_01677">
    <property type="entry name" value="Salvage_MtnB"/>
    <property type="match status" value="1"/>
</dbReference>
<comment type="similarity">
    <text evidence="6">Belongs to the aldolase class II family. MtnB subfamily.</text>
</comment>
<accession>A0ABS4JCZ3</accession>
<sequence length="214" mass="23821">MSFANIPLEEKQHALQELRIIKEQFAARGWFPGTSGNLSVRVGAYQPEQFHFAVTASGKDKSIHTPEDFLFVDQAGQPAEATKLKPSAETLIHAEIYRLTGCGAIFHVHTIYNNIISEGYGDTGYIPAQGIELIKGLGIWEENAKIQIPILPNFAAIPRIAELIPAALQQDIPGIVLRNHGIYAWGANAFEAKRHLESFEFIFEHIYRSLTLRG</sequence>